<dbReference type="Pfam" id="PF04577">
    <property type="entry name" value="Glyco_transf_61"/>
    <property type="match status" value="1"/>
</dbReference>
<dbReference type="Proteomes" id="UP001055712">
    <property type="component" value="Unassembled WGS sequence"/>
</dbReference>
<dbReference type="OrthoDB" id="531938at2759"/>
<keyword evidence="4" id="KW-1133">Transmembrane helix</keyword>
<keyword evidence="4" id="KW-0812">Transmembrane</keyword>
<protein>
    <recommendedName>
        <fullName evidence="5">Glycosyltransferase 61 catalytic domain-containing protein</fullName>
    </recommendedName>
</protein>
<feature type="transmembrane region" description="Helical" evidence="4">
    <location>
        <begin position="62"/>
        <end position="87"/>
    </location>
</feature>
<evidence type="ECO:0000256" key="1">
    <source>
        <dbReference type="ARBA" id="ARBA00022676"/>
    </source>
</evidence>
<dbReference type="PANTHER" id="PTHR20961">
    <property type="entry name" value="GLYCOSYLTRANSFERASE"/>
    <property type="match status" value="1"/>
</dbReference>
<keyword evidence="3" id="KW-0325">Glycoprotein</keyword>
<reference evidence="6" key="2">
    <citation type="submission" date="2020-11" db="EMBL/GenBank/DDBJ databases">
        <authorList>
            <person name="Cecchin M."/>
            <person name="Marcolungo L."/>
            <person name="Rossato M."/>
            <person name="Girolomoni L."/>
            <person name="Cosentino E."/>
            <person name="Cuine S."/>
            <person name="Li-Beisson Y."/>
            <person name="Delledonne M."/>
            <person name="Ballottari M."/>
        </authorList>
    </citation>
    <scope>NUCLEOTIDE SEQUENCE</scope>
    <source>
        <strain evidence="6">211/11P</strain>
        <tissue evidence="6">Whole cell</tissue>
    </source>
</reference>
<dbReference type="EMBL" id="SIDB01000001">
    <property type="protein sequence ID" value="KAI3437750.1"/>
    <property type="molecule type" value="Genomic_DNA"/>
</dbReference>
<dbReference type="AlphaFoldDB" id="A0A9D4TXP7"/>
<evidence type="ECO:0000259" key="5">
    <source>
        <dbReference type="Pfam" id="PF04577"/>
    </source>
</evidence>
<dbReference type="InterPro" id="IPR049625">
    <property type="entry name" value="Glyco_transf_61_cat"/>
</dbReference>
<name>A0A9D4TXP7_CHLVU</name>
<dbReference type="InterPro" id="IPR007657">
    <property type="entry name" value="Glycosyltransferase_61"/>
</dbReference>
<dbReference type="GO" id="GO:0005794">
    <property type="term" value="C:Golgi apparatus"/>
    <property type="evidence" value="ECO:0007669"/>
    <property type="project" value="UniProtKB-ARBA"/>
</dbReference>
<dbReference type="PANTHER" id="PTHR20961:SF124">
    <property type="entry name" value="GLYCOSYLTRANSFERASE"/>
    <property type="match status" value="1"/>
</dbReference>
<evidence type="ECO:0000256" key="3">
    <source>
        <dbReference type="ARBA" id="ARBA00023180"/>
    </source>
</evidence>
<organism evidence="6 7">
    <name type="scientific">Chlorella vulgaris</name>
    <name type="common">Green alga</name>
    <dbReference type="NCBI Taxonomy" id="3077"/>
    <lineage>
        <taxon>Eukaryota</taxon>
        <taxon>Viridiplantae</taxon>
        <taxon>Chlorophyta</taxon>
        <taxon>core chlorophytes</taxon>
        <taxon>Trebouxiophyceae</taxon>
        <taxon>Chlorellales</taxon>
        <taxon>Chlorellaceae</taxon>
        <taxon>Chlorella clade</taxon>
        <taxon>Chlorella</taxon>
    </lineage>
</organism>
<evidence type="ECO:0000313" key="6">
    <source>
        <dbReference type="EMBL" id="KAI3437750.1"/>
    </source>
</evidence>
<gene>
    <name evidence="6" type="ORF">D9Q98_000198</name>
</gene>
<keyword evidence="7" id="KW-1185">Reference proteome</keyword>
<feature type="domain" description="Glycosyltransferase 61 catalytic" evidence="5">
    <location>
        <begin position="399"/>
        <end position="514"/>
    </location>
</feature>
<accession>A0A9D4TXP7</accession>
<reference evidence="6" key="1">
    <citation type="journal article" date="2019" name="Plant J.">
        <title>Chlorella vulgaris genome assembly and annotation reveals the molecular basis for metabolic acclimation to high light conditions.</title>
        <authorList>
            <person name="Cecchin M."/>
            <person name="Marcolungo L."/>
            <person name="Rossato M."/>
            <person name="Girolomoni L."/>
            <person name="Cosentino E."/>
            <person name="Cuine S."/>
            <person name="Li-Beisson Y."/>
            <person name="Delledonne M."/>
            <person name="Ballottari M."/>
        </authorList>
    </citation>
    <scope>NUCLEOTIDE SEQUENCE</scope>
    <source>
        <strain evidence="6">211/11P</strain>
    </source>
</reference>
<comment type="caution">
    <text evidence="6">The sequence shown here is derived from an EMBL/GenBank/DDBJ whole genome shotgun (WGS) entry which is preliminary data.</text>
</comment>
<keyword evidence="2" id="KW-0808">Transferase</keyword>
<dbReference type="GO" id="GO:0016763">
    <property type="term" value="F:pentosyltransferase activity"/>
    <property type="evidence" value="ECO:0007669"/>
    <property type="project" value="UniProtKB-ARBA"/>
</dbReference>
<evidence type="ECO:0000256" key="2">
    <source>
        <dbReference type="ARBA" id="ARBA00022679"/>
    </source>
</evidence>
<proteinExistence type="predicted"/>
<keyword evidence="1" id="KW-0328">Glycosyltransferase</keyword>
<sequence>MGVIERPPARAVAVGSLKDDYLRSLSSDDSDSDDQQSPRWSLAAFNWQRRQHRHVATNAHHLPQLACGVLLAVTVLALLACGALRLAHKRQLHLEMWQEAAAGSLSSDHHPSPVQTCQLELDGSPWERHCQRLDRVCVDQGMLILYDEKYQQLDGRKAGRLPELLVDTSKIYEYPWRVTSSSEHDGGDDKSRRRLRYAVVAPGKNRRIPPLPLRPATAEEPVPYLQTPTFSSCTVPVLLYSSWRGNFFHIFKDMAAQVYSLLRRTPWHRHAKLVMVTPEGLRLTQPESQLLPPLSGLSVQSMADFSRRIAQEGQPELDPLLPPVSYEGGERRCFQTAFFCGRNLPMAAGLSPAEEAQLGQEAVQERLAAEVPDEPYSYGQALAAYLKQQRQQRVWQRQPTMPLPDAISLQQAAEAAGGGAFEQAASSGRLKIALMKRSGEGRQILNSVELMQRCNAWKYIQPGSNAPITAECYEVSLPDLASGAAAARQADVFVGMHGANLANSWMLRPGASVIEVTPYQFEFGRGAFVFSSTNSRDATSQLLWWVAVTCDPAASSPGPAELAGEGLEEWWPRDRDVRLPWSAVEEVLQQVVAAGGSQQRYRELYDAGLHRFNFDAAGGVTRGGRCPNSTP</sequence>
<keyword evidence="4" id="KW-0472">Membrane</keyword>
<evidence type="ECO:0000256" key="4">
    <source>
        <dbReference type="SAM" id="Phobius"/>
    </source>
</evidence>
<evidence type="ECO:0000313" key="7">
    <source>
        <dbReference type="Proteomes" id="UP001055712"/>
    </source>
</evidence>